<comment type="caution">
    <text evidence="2">The sequence shown here is derived from an EMBL/GenBank/DDBJ whole genome shotgun (WGS) entry which is preliminary data.</text>
</comment>
<feature type="domain" description="HTH cro/C1-type" evidence="1">
    <location>
        <begin position="3"/>
        <end position="45"/>
    </location>
</feature>
<proteinExistence type="predicted"/>
<evidence type="ECO:0000259" key="1">
    <source>
        <dbReference type="PROSITE" id="PS50943"/>
    </source>
</evidence>
<dbReference type="Gene3D" id="1.10.260.40">
    <property type="entry name" value="lambda repressor-like DNA-binding domains"/>
    <property type="match status" value="1"/>
</dbReference>
<keyword evidence="3" id="KW-1185">Reference proteome</keyword>
<dbReference type="AlphaFoldDB" id="A0A2P8D8S8"/>
<dbReference type="InterPro" id="IPR001387">
    <property type="entry name" value="Cro/C1-type_HTH"/>
</dbReference>
<dbReference type="PROSITE" id="PS50943">
    <property type="entry name" value="HTH_CROC1"/>
    <property type="match status" value="1"/>
</dbReference>
<dbReference type="GO" id="GO:0003677">
    <property type="term" value="F:DNA binding"/>
    <property type="evidence" value="ECO:0007669"/>
    <property type="project" value="InterPro"/>
</dbReference>
<name>A0A2P8D8S8_9ACTN</name>
<evidence type="ECO:0000313" key="3">
    <source>
        <dbReference type="Proteomes" id="UP000240542"/>
    </source>
</evidence>
<dbReference type="InterPro" id="IPR043917">
    <property type="entry name" value="DUF5753"/>
</dbReference>
<dbReference type="EMBL" id="PYGA01000016">
    <property type="protein sequence ID" value="PSK93597.1"/>
    <property type="molecule type" value="Genomic_DNA"/>
</dbReference>
<sequence>MLQAALARALGVSPSHVSNLERGRRDPALSLLPELDKALETDDYFVRLWDELTGTGRQAWLDEITTLTHEASVIFEYQTLVFPAYLQTEAYSRALVRHGVPWLTPAEVTERVKVRVSRARDMAKAISPQLWLIVDQTVLARRYGSSDTVREQLSYVAGLIERGRLMVQMIPADAHRHPGTSGPFRVVATYGSPDVVYVESAHEGQIITAAADVDRYRLWFTALQSAAFTPEVTLCEIRDELRKLDHEHE</sequence>
<dbReference type="SUPFAM" id="SSF47413">
    <property type="entry name" value="lambda repressor-like DNA-binding domains"/>
    <property type="match status" value="1"/>
</dbReference>
<dbReference type="SMART" id="SM00530">
    <property type="entry name" value="HTH_XRE"/>
    <property type="match status" value="1"/>
</dbReference>
<evidence type="ECO:0000313" key="2">
    <source>
        <dbReference type="EMBL" id="PSK93597.1"/>
    </source>
</evidence>
<gene>
    <name evidence="2" type="ORF">CLV63_1164</name>
</gene>
<dbReference type="Pfam" id="PF19054">
    <property type="entry name" value="DUF5753"/>
    <property type="match status" value="1"/>
</dbReference>
<organism evidence="2 3">
    <name type="scientific">Murinocardiopsis flavida</name>
    <dbReference type="NCBI Taxonomy" id="645275"/>
    <lineage>
        <taxon>Bacteria</taxon>
        <taxon>Bacillati</taxon>
        <taxon>Actinomycetota</taxon>
        <taxon>Actinomycetes</taxon>
        <taxon>Streptosporangiales</taxon>
        <taxon>Nocardiopsidaceae</taxon>
        <taxon>Murinocardiopsis</taxon>
    </lineage>
</organism>
<dbReference type="CDD" id="cd00093">
    <property type="entry name" value="HTH_XRE"/>
    <property type="match status" value="1"/>
</dbReference>
<dbReference type="InterPro" id="IPR010982">
    <property type="entry name" value="Lambda_DNA-bd_dom_sf"/>
</dbReference>
<dbReference type="Pfam" id="PF01381">
    <property type="entry name" value="HTH_3"/>
    <property type="match status" value="1"/>
</dbReference>
<reference evidence="2 3" key="1">
    <citation type="submission" date="2018-03" db="EMBL/GenBank/DDBJ databases">
        <title>Genomic Encyclopedia of Archaeal and Bacterial Type Strains, Phase II (KMG-II): from individual species to whole genera.</title>
        <authorList>
            <person name="Goeker M."/>
        </authorList>
    </citation>
    <scope>NUCLEOTIDE SEQUENCE [LARGE SCALE GENOMIC DNA]</scope>
    <source>
        <strain evidence="2 3">DSM 45312</strain>
    </source>
</reference>
<accession>A0A2P8D8S8</accession>
<protein>
    <submittedName>
        <fullName evidence="2">Helix-turn-helix protein</fullName>
    </submittedName>
</protein>
<dbReference type="Proteomes" id="UP000240542">
    <property type="component" value="Unassembled WGS sequence"/>
</dbReference>